<reference evidence="7" key="2">
    <citation type="submission" date="2020-09" db="EMBL/GenBank/DDBJ databases">
        <authorList>
            <person name="Sun Q."/>
            <person name="Zhou Y."/>
        </authorList>
    </citation>
    <scope>NUCLEOTIDE SEQUENCE</scope>
    <source>
        <strain evidence="7">CGMCC 1.12506</strain>
    </source>
</reference>
<dbReference type="Proteomes" id="UP000625735">
    <property type="component" value="Unassembled WGS sequence"/>
</dbReference>
<feature type="transmembrane region" description="Helical" evidence="5">
    <location>
        <begin position="172"/>
        <end position="191"/>
    </location>
</feature>
<dbReference type="RefSeq" id="WP_188360761.1">
    <property type="nucleotide sequence ID" value="NZ_BMFG01000001.1"/>
</dbReference>
<dbReference type="AlphaFoldDB" id="A0A916XWN7"/>
<dbReference type="Pfam" id="PF04116">
    <property type="entry name" value="FA_hydroxylase"/>
    <property type="match status" value="1"/>
</dbReference>
<feature type="transmembrane region" description="Helical" evidence="5">
    <location>
        <begin position="20"/>
        <end position="37"/>
    </location>
</feature>
<evidence type="ECO:0000313" key="7">
    <source>
        <dbReference type="EMBL" id="GGD15676.1"/>
    </source>
</evidence>
<keyword evidence="4 5" id="KW-0472">Membrane</keyword>
<proteinExistence type="predicted"/>
<dbReference type="GO" id="GO:0005506">
    <property type="term" value="F:iron ion binding"/>
    <property type="evidence" value="ECO:0007669"/>
    <property type="project" value="InterPro"/>
</dbReference>
<accession>A0A916XWN7</accession>
<keyword evidence="8" id="KW-1185">Reference proteome</keyword>
<reference evidence="7" key="1">
    <citation type="journal article" date="2014" name="Int. J. Syst. Evol. Microbiol.">
        <title>Complete genome sequence of Corynebacterium casei LMG S-19264T (=DSM 44701T), isolated from a smear-ripened cheese.</title>
        <authorList>
            <consortium name="US DOE Joint Genome Institute (JGI-PGF)"/>
            <person name="Walter F."/>
            <person name="Albersmeier A."/>
            <person name="Kalinowski J."/>
            <person name="Ruckert C."/>
        </authorList>
    </citation>
    <scope>NUCLEOTIDE SEQUENCE</scope>
    <source>
        <strain evidence="7">CGMCC 1.12506</strain>
    </source>
</reference>
<protein>
    <submittedName>
        <fullName evidence="7">Sterol desaturase</fullName>
    </submittedName>
</protein>
<keyword evidence="2 5" id="KW-0812">Transmembrane</keyword>
<dbReference type="GO" id="GO:0016491">
    <property type="term" value="F:oxidoreductase activity"/>
    <property type="evidence" value="ECO:0007669"/>
    <property type="project" value="InterPro"/>
</dbReference>
<comment type="caution">
    <text evidence="7">The sequence shown here is derived from an EMBL/GenBank/DDBJ whole genome shotgun (WGS) entry which is preliminary data.</text>
</comment>
<dbReference type="GO" id="GO:0016020">
    <property type="term" value="C:membrane"/>
    <property type="evidence" value="ECO:0007669"/>
    <property type="project" value="UniProtKB-SubCell"/>
</dbReference>
<evidence type="ECO:0000256" key="3">
    <source>
        <dbReference type="ARBA" id="ARBA00022989"/>
    </source>
</evidence>
<evidence type="ECO:0000256" key="4">
    <source>
        <dbReference type="ARBA" id="ARBA00023136"/>
    </source>
</evidence>
<dbReference type="InterPro" id="IPR006694">
    <property type="entry name" value="Fatty_acid_hydroxylase"/>
</dbReference>
<comment type="subcellular location">
    <subcellularLocation>
        <location evidence="1">Membrane</location>
    </subcellularLocation>
</comment>
<dbReference type="InterPro" id="IPR050307">
    <property type="entry name" value="Sterol_Desaturase_Related"/>
</dbReference>
<feature type="transmembrane region" description="Helical" evidence="5">
    <location>
        <begin position="145"/>
        <end position="166"/>
    </location>
</feature>
<feature type="transmembrane region" description="Helical" evidence="5">
    <location>
        <begin position="58"/>
        <end position="79"/>
    </location>
</feature>
<feature type="transmembrane region" description="Helical" evidence="5">
    <location>
        <begin position="94"/>
        <end position="115"/>
    </location>
</feature>
<organism evidence="7 8">
    <name type="scientific">Flavobacterium orientale</name>
    <dbReference type="NCBI Taxonomy" id="1756020"/>
    <lineage>
        <taxon>Bacteria</taxon>
        <taxon>Pseudomonadati</taxon>
        <taxon>Bacteroidota</taxon>
        <taxon>Flavobacteriia</taxon>
        <taxon>Flavobacteriales</taxon>
        <taxon>Flavobacteriaceae</taxon>
        <taxon>Flavobacterium</taxon>
    </lineage>
</organism>
<evidence type="ECO:0000259" key="6">
    <source>
        <dbReference type="Pfam" id="PF04116"/>
    </source>
</evidence>
<keyword evidence="3 5" id="KW-1133">Transmembrane helix</keyword>
<evidence type="ECO:0000256" key="1">
    <source>
        <dbReference type="ARBA" id="ARBA00004370"/>
    </source>
</evidence>
<dbReference type="GO" id="GO:0008610">
    <property type="term" value="P:lipid biosynthetic process"/>
    <property type="evidence" value="ECO:0007669"/>
    <property type="project" value="InterPro"/>
</dbReference>
<name>A0A916XWN7_9FLAO</name>
<evidence type="ECO:0000256" key="5">
    <source>
        <dbReference type="SAM" id="Phobius"/>
    </source>
</evidence>
<feature type="domain" description="Fatty acid hydroxylase" evidence="6">
    <location>
        <begin position="103"/>
        <end position="234"/>
    </location>
</feature>
<sequence length="241" mass="29010">MFYSDINQWLIGAMTFALRYFVLAGLAYFVFYILFFKKLKALKIQDKFPNFKQLKHEILFSICAMLIYGLSTGILIYWYKKGFTKIYTDLEEYGIIYFVISILLIIVIHDTYFYWSHRLMHSHKWLYHFHKTHHISTNPTPWTSFSFHPIEAIISIGFVPIVVFLIPVHPYALLIFFTFMTLYNILIHLGFKLFQSNYFNQIFNNAFNHDIHHQKNQRHNFGFYFVFWDRVMGTLNDQSKS</sequence>
<gene>
    <name evidence="7" type="ORF">GCM10011343_03290</name>
</gene>
<evidence type="ECO:0000256" key="2">
    <source>
        <dbReference type="ARBA" id="ARBA00022692"/>
    </source>
</evidence>
<dbReference type="EMBL" id="BMFG01000001">
    <property type="protein sequence ID" value="GGD15676.1"/>
    <property type="molecule type" value="Genomic_DNA"/>
</dbReference>
<evidence type="ECO:0000313" key="8">
    <source>
        <dbReference type="Proteomes" id="UP000625735"/>
    </source>
</evidence>
<dbReference type="PANTHER" id="PTHR11863">
    <property type="entry name" value="STEROL DESATURASE"/>
    <property type="match status" value="1"/>
</dbReference>